<feature type="signal peptide" evidence="6">
    <location>
        <begin position="1"/>
        <end position="38"/>
    </location>
</feature>
<reference evidence="8" key="1">
    <citation type="journal article" date="2019" name="Int. J. Syst. Evol. Microbiol.">
        <title>The Global Catalogue of Microorganisms (GCM) 10K type strain sequencing project: providing services to taxonomists for standard genome sequencing and annotation.</title>
        <authorList>
            <consortium name="The Broad Institute Genomics Platform"/>
            <consortium name="The Broad Institute Genome Sequencing Center for Infectious Disease"/>
            <person name="Wu L."/>
            <person name="Ma J."/>
        </authorList>
    </citation>
    <scope>NUCLEOTIDE SEQUENCE [LARGE SCALE GENOMIC DNA]</scope>
    <source>
        <strain evidence="8">CGMCC 4.7139</strain>
    </source>
</reference>
<gene>
    <name evidence="7" type="ORF">ACFO9E_08690</name>
</gene>
<name>A0ABV9G1V6_9ACTN</name>
<feature type="chain" id="PRO_5045927600" evidence="6">
    <location>
        <begin position="39"/>
        <end position="154"/>
    </location>
</feature>
<dbReference type="Pfam" id="PF00960">
    <property type="entry name" value="Neocarzinostat"/>
    <property type="match status" value="1"/>
</dbReference>
<dbReference type="InterPro" id="IPR002186">
    <property type="entry name" value="Neocarzinostatin_fam"/>
</dbReference>
<evidence type="ECO:0000256" key="5">
    <source>
        <dbReference type="ARBA" id="ARBA00023157"/>
    </source>
</evidence>
<evidence type="ECO:0000256" key="3">
    <source>
        <dbReference type="ARBA" id="ARBA00023022"/>
    </source>
</evidence>
<proteinExistence type="inferred from homology"/>
<comment type="similarity">
    <text evidence="1">Belongs to the neocarzinostatin family.</text>
</comment>
<keyword evidence="2" id="KW-0929">Antimicrobial</keyword>
<dbReference type="InterPro" id="IPR027273">
    <property type="entry name" value="Neocarzinostatin-like"/>
</dbReference>
<dbReference type="PRINTS" id="PR01885">
    <property type="entry name" value="MACROMOMYCIN"/>
</dbReference>
<protein>
    <submittedName>
        <fullName evidence="7">Enediyne antibiotic chromoprotein</fullName>
    </submittedName>
</protein>
<dbReference type="Proteomes" id="UP001595993">
    <property type="component" value="Unassembled WGS sequence"/>
</dbReference>
<keyword evidence="8" id="KW-1185">Reference proteome</keyword>
<dbReference type="SUPFAM" id="SSF49319">
    <property type="entry name" value="Actinoxanthin-like"/>
    <property type="match status" value="1"/>
</dbReference>
<keyword evidence="3" id="KW-0044">Antibiotic</keyword>
<comment type="caution">
    <text evidence="7">The sequence shown here is derived from an EMBL/GenBank/DDBJ whole genome shotgun (WGS) entry which is preliminary data.</text>
</comment>
<evidence type="ECO:0000313" key="7">
    <source>
        <dbReference type="EMBL" id="MFC4607892.1"/>
    </source>
</evidence>
<dbReference type="NCBIfam" id="NF040680">
    <property type="entry name" value="chromo_anti"/>
    <property type="match status" value="1"/>
</dbReference>
<evidence type="ECO:0000313" key="8">
    <source>
        <dbReference type="Proteomes" id="UP001595993"/>
    </source>
</evidence>
<keyword evidence="6" id="KW-0732">Signal</keyword>
<keyword evidence="5" id="KW-1015">Disulfide bond</keyword>
<sequence>MFAGNRLAGNRTSLIAKAGLTGAAVFTAVLALSAPASAAPAAAGVAVTPSTGLSDGARVAVDVTDFGAGEAVSVSECAGTPGTASLVCDVAGIKQVTTDAAGAGSTTTTVKKTFQGQDQSGNPVTVDCATVAGGCFIGASDQAQAYATAAISFS</sequence>
<keyword evidence="4" id="KW-0238">DNA-binding</keyword>
<organism evidence="7 8">
    <name type="scientific">Streptomyces maoxianensis</name>
    <dbReference type="NCBI Taxonomy" id="1459942"/>
    <lineage>
        <taxon>Bacteria</taxon>
        <taxon>Bacillati</taxon>
        <taxon>Actinomycetota</taxon>
        <taxon>Actinomycetes</taxon>
        <taxon>Kitasatosporales</taxon>
        <taxon>Streptomycetaceae</taxon>
        <taxon>Streptomyces</taxon>
    </lineage>
</organism>
<evidence type="ECO:0000256" key="1">
    <source>
        <dbReference type="ARBA" id="ARBA00010648"/>
    </source>
</evidence>
<evidence type="ECO:0000256" key="4">
    <source>
        <dbReference type="ARBA" id="ARBA00023125"/>
    </source>
</evidence>
<evidence type="ECO:0000256" key="6">
    <source>
        <dbReference type="SAM" id="SignalP"/>
    </source>
</evidence>
<evidence type="ECO:0000256" key="2">
    <source>
        <dbReference type="ARBA" id="ARBA00022529"/>
    </source>
</evidence>
<dbReference type="RefSeq" id="WP_381193047.1">
    <property type="nucleotide sequence ID" value="NZ_JBHSFE010000008.1"/>
</dbReference>
<dbReference type="EMBL" id="JBHSFE010000008">
    <property type="protein sequence ID" value="MFC4607892.1"/>
    <property type="molecule type" value="Genomic_DNA"/>
</dbReference>
<dbReference type="Gene3D" id="2.60.40.230">
    <property type="entry name" value="Neocarzinostatin-like"/>
    <property type="match status" value="1"/>
</dbReference>
<accession>A0ABV9G1V6</accession>